<dbReference type="InterPro" id="IPR025935">
    <property type="entry name" value="AbiH"/>
</dbReference>
<name>A0A0F3HGW4_9STRE</name>
<evidence type="ECO:0000313" key="1">
    <source>
        <dbReference type="EMBL" id="KJU93474.1"/>
    </source>
</evidence>
<evidence type="ECO:0008006" key="3">
    <source>
        <dbReference type="Google" id="ProtNLM"/>
    </source>
</evidence>
<gene>
    <name evidence="1" type="ORF">TZ96_01091</name>
</gene>
<proteinExistence type="predicted"/>
<dbReference type="RefSeq" id="WP_045763225.1">
    <property type="nucleotide sequence ID" value="NZ_JYOV01000012.1"/>
</dbReference>
<evidence type="ECO:0000313" key="2">
    <source>
        <dbReference type="Proteomes" id="UP000033405"/>
    </source>
</evidence>
<protein>
    <recommendedName>
        <fullName evidence="3">Phage abortive infection protein</fullName>
    </recommendedName>
</protein>
<sequence length="355" mass="42332">MEKLFIIGNGFDIAHDLKTNYLYFKKFVYQQAYGKDDLLESLQTSKGICDFFREKDIEIQEQHRYAKEDGLRDIYGYSLSKIRNGQLDKHERYQFIYRHMMQLMGLENFWSQFEHDLGWINEVKIILSSCGLEDLETDAEELAMILEKFLIEDIENLFREWVQCFILEWNNMPSNLKKLKRKKSVEHNKNAYFLTFNYSMLLEDFYGINSEQICHIHGSIFENKLIFGHNREIDSYDESIQNDPTAVRDFLYNLVDLTRKPVHQQLRKHEYFFKSLSSIKEIYFIGFGIRDENGVDAPYFKEIFKQAPDVSIYIDQFDKENEYTIKKILKAWGAHKAYQLQFIDTNKDEIVGGDI</sequence>
<dbReference type="Pfam" id="PF14253">
    <property type="entry name" value="AbiH"/>
    <property type="match status" value="1"/>
</dbReference>
<comment type="caution">
    <text evidence="1">The sequence shown here is derived from an EMBL/GenBank/DDBJ whole genome shotgun (WGS) entry which is preliminary data.</text>
</comment>
<dbReference type="Proteomes" id="UP000033405">
    <property type="component" value="Unassembled WGS sequence"/>
</dbReference>
<reference evidence="1 2" key="1">
    <citation type="submission" date="2015-02" db="EMBL/GenBank/DDBJ databases">
        <title>Evolution of amylase-binding proteins of oral streptococcal species.</title>
        <authorList>
            <person name="Haase E.M."/>
        </authorList>
    </citation>
    <scope>NUCLEOTIDE SEQUENCE [LARGE SCALE GENOMIC DNA]</scope>
    <source>
        <strain evidence="1 2">UC6950A</strain>
    </source>
</reference>
<dbReference type="AlphaFoldDB" id="A0A0F3HGW4"/>
<dbReference type="EMBL" id="JYOV01000012">
    <property type="protein sequence ID" value="KJU93474.1"/>
    <property type="molecule type" value="Genomic_DNA"/>
</dbReference>
<organism evidence="1 2">
    <name type="scientific">Streptococcus infantis</name>
    <dbReference type="NCBI Taxonomy" id="68892"/>
    <lineage>
        <taxon>Bacteria</taxon>
        <taxon>Bacillati</taxon>
        <taxon>Bacillota</taxon>
        <taxon>Bacilli</taxon>
        <taxon>Lactobacillales</taxon>
        <taxon>Streptococcaceae</taxon>
        <taxon>Streptococcus</taxon>
    </lineage>
</organism>
<dbReference type="PATRIC" id="fig|28037.218.peg.1046"/>
<accession>A0A0F3HGW4</accession>